<comment type="caution">
    <text evidence="1">The sequence shown here is derived from an EMBL/GenBank/DDBJ whole genome shotgun (WGS) entry which is preliminary data.</text>
</comment>
<dbReference type="EMBL" id="VSRR010032190">
    <property type="protein sequence ID" value="MPC71043.1"/>
    <property type="molecule type" value="Genomic_DNA"/>
</dbReference>
<proteinExistence type="predicted"/>
<accession>A0A5B7HLK0</accession>
<sequence>MAPAHRHLFNSGHLSESCWAQTKGRALMPHWDTCLSLTLLPLPPPSFSSSIHPEERRPCLIKSSTHLEECFLTHDRKSRCIMTHNTEALLLLGMARLENTDTRSWVKY</sequence>
<name>A0A5B7HLK0_PORTR</name>
<dbReference type="Proteomes" id="UP000324222">
    <property type="component" value="Unassembled WGS sequence"/>
</dbReference>
<dbReference type="AlphaFoldDB" id="A0A5B7HLK0"/>
<evidence type="ECO:0000313" key="1">
    <source>
        <dbReference type="EMBL" id="MPC71043.1"/>
    </source>
</evidence>
<protein>
    <submittedName>
        <fullName evidence="1">Uncharacterized protein</fullName>
    </submittedName>
</protein>
<organism evidence="1 2">
    <name type="scientific">Portunus trituberculatus</name>
    <name type="common">Swimming crab</name>
    <name type="synonym">Neptunus trituberculatus</name>
    <dbReference type="NCBI Taxonomy" id="210409"/>
    <lineage>
        <taxon>Eukaryota</taxon>
        <taxon>Metazoa</taxon>
        <taxon>Ecdysozoa</taxon>
        <taxon>Arthropoda</taxon>
        <taxon>Crustacea</taxon>
        <taxon>Multicrustacea</taxon>
        <taxon>Malacostraca</taxon>
        <taxon>Eumalacostraca</taxon>
        <taxon>Eucarida</taxon>
        <taxon>Decapoda</taxon>
        <taxon>Pleocyemata</taxon>
        <taxon>Brachyura</taxon>
        <taxon>Eubrachyura</taxon>
        <taxon>Portunoidea</taxon>
        <taxon>Portunidae</taxon>
        <taxon>Portuninae</taxon>
        <taxon>Portunus</taxon>
    </lineage>
</organism>
<gene>
    <name evidence="1" type="ORF">E2C01_065311</name>
</gene>
<evidence type="ECO:0000313" key="2">
    <source>
        <dbReference type="Proteomes" id="UP000324222"/>
    </source>
</evidence>
<reference evidence="1 2" key="1">
    <citation type="submission" date="2019-05" db="EMBL/GenBank/DDBJ databases">
        <title>Another draft genome of Portunus trituberculatus and its Hox gene families provides insights of decapod evolution.</title>
        <authorList>
            <person name="Jeong J.-H."/>
            <person name="Song I."/>
            <person name="Kim S."/>
            <person name="Choi T."/>
            <person name="Kim D."/>
            <person name="Ryu S."/>
            <person name="Kim W."/>
        </authorList>
    </citation>
    <scope>NUCLEOTIDE SEQUENCE [LARGE SCALE GENOMIC DNA]</scope>
    <source>
        <tissue evidence="1">Muscle</tissue>
    </source>
</reference>
<keyword evidence="2" id="KW-1185">Reference proteome</keyword>